<comment type="similarity">
    <text evidence="1">Belongs to the UPF0065 (bug) family.</text>
</comment>
<gene>
    <name evidence="3" type="ORF">WKW77_03220</name>
</gene>
<organism evidence="3 4">
    <name type="scientific">Variovorax ureilyticus</name>
    <dbReference type="NCBI Taxonomy" id="1836198"/>
    <lineage>
        <taxon>Bacteria</taxon>
        <taxon>Pseudomonadati</taxon>
        <taxon>Pseudomonadota</taxon>
        <taxon>Betaproteobacteria</taxon>
        <taxon>Burkholderiales</taxon>
        <taxon>Comamonadaceae</taxon>
        <taxon>Variovorax</taxon>
    </lineage>
</organism>
<dbReference type="PANTHER" id="PTHR42928">
    <property type="entry name" value="TRICARBOXYLATE-BINDING PROTEIN"/>
    <property type="match status" value="1"/>
</dbReference>
<dbReference type="InterPro" id="IPR042100">
    <property type="entry name" value="Bug_dom1"/>
</dbReference>
<sequence>MNPNYSRRKMIQAACLSCLGIAGLAAHAQQPAKWPDKVVRIVVAGPAGGTADIVARLLGDQLTKDTGQPVVVDAKPGAGGALAVNELSIAPHDGYTLLVGVSSLVSEIPHIVKLRNDMSKEIRPVAELGRGGLVMVGAPSVPAKNFAEVVSWVKANPGKVSYASYSPGTVSHVIGLQLNKAAGIDMTHVGYKGSTPALTDVMGGHVPLMFDGMATSLPMIKAGKIKAFAVSTPKRSPLLPDVPTFAELGYPQLETVSWMGLWAKPDVPAAVQAAVRDAALKAISQPAVRARLLDAGLEAGSGRTPDELVTSLNSDYKRVGEVLKSIDFKPE</sequence>
<feature type="signal peptide" evidence="2">
    <location>
        <begin position="1"/>
        <end position="28"/>
    </location>
</feature>
<comment type="caution">
    <text evidence="3">The sequence shown here is derived from an EMBL/GenBank/DDBJ whole genome shotgun (WGS) entry which is preliminary data.</text>
</comment>
<dbReference type="Pfam" id="PF03401">
    <property type="entry name" value="TctC"/>
    <property type="match status" value="1"/>
</dbReference>
<dbReference type="PANTHER" id="PTHR42928:SF5">
    <property type="entry name" value="BLR1237 PROTEIN"/>
    <property type="match status" value="1"/>
</dbReference>
<dbReference type="SUPFAM" id="SSF53850">
    <property type="entry name" value="Periplasmic binding protein-like II"/>
    <property type="match status" value="1"/>
</dbReference>
<evidence type="ECO:0000313" key="4">
    <source>
        <dbReference type="Proteomes" id="UP001365846"/>
    </source>
</evidence>
<dbReference type="Gene3D" id="3.40.190.150">
    <property type="entry name" value="Bordetella uptake gene, domain 1"/>
    <property type="match status" value="1"/>
</dbReference>
<keyword evidence="2" id="KW-0732">Signal</keyword>
<dbReference type="EMBL" id="JBBKZU010000001">
    <property type="protein sequence ID" value="MEJ8810059.1"/>
    <property type="molecule type" value="Genomic_DNA"/>
</dbReference>
<evidence type="ECO:0000313" key="3">
    <source>
        <dbReference type="EMBL" id="MEJ8810059.1"/>
    </source>
</evidence>
<evidence type="ECO:0000256" key="2">
    <source>
        <dbReference type="SAM" id="SignalP"/>
    </source>
</evidence>
<dbReference type="Gene3D" id="3.40.190.10">
    <property type="entry name" value="Periplasmic binding protein-like II"/>
    <property type="match status" value="1"/>
</dbReference>
<dbReference type="InterPro" id="IPR005064">
    <property type="entry name" value="BUG"/>
</dbReference>
<dbReference type="PIRSF" id="PIRSF017082">
    <property type="entry name" value="YflP"/>
    <property type="match status" value="1"/>
</dbReference>
<name>A0ABU8V8T2_9BURK</name>
<proteinExistence type="inferred from homology"/>
<feature type="chain" id="PRO_5045766382" evidence="2">
    <location>
        <begin position="29"/>
        <end position="331"/>
    </location>
</feature>
<protein>
    <submittedName>
        <fullName evidence="3">Tripartite tricarboxylate transporter substrate binding protein</fullName>
    </submittedName>
</protein>
<dbReference type="Proteomes" id="UP001365846">
    <property type="component" value="Unassembled WGS sequence"/>
</dbReference>
<dbReference type="CDD" id="cd07012">
    <property type="entry name" value="PBP2_Bug_TTT"/>
    <property type="match status" value="1"/>
</dbReference>
<reference evidence="3 4" key="1">
    <citation type="submission" date="2024-03" db="EMBL/GenBank/DDBJ databases">
        <title>Novel species of the genus Variovorax.</title>
        <authorList>
            <person name="Liu Q."/>
            <person name="Xin Y.-H."/>
        </authorList>
    </citation>
    <scope>NUCLEOTIDE SEQUENCE [LARGE SCALE GENOMIC DNA]</scope>
    <source>
        <strain evidence="3 4">KACC 18899</strain>
    </source>
</reference>
<evidence type="ECO:0000256" key="1">
    <source>
        <dbReference type="ARBA" id="ARBA00006987"/>
    </source>
</evidence>
<accession>A0ABU8V8T2</accession>
<keyword evidence="4" id="KW-1185">Reference proteome</keyword>
<dbReference type="RefSeq" id="WP_340355364.1">
    <property type="nucleotide sequence ID" value="NZ_JBBKZU010000001.1"/>
</dbReference>